<name>A0A9X3BJI0_9BACT</name>
<gene>
    <name evidence="1" type="ORF">OCK74_27480</name>
</gene>
<evidence type="ECO:0008006" key="3">
    <source>
        <dbReference type="Google" id="ProtNLM"/>
    </source>
</evidence>
<reference evidence="1" key="2">
    <citation type="submission" date="2023-04" db="EMBL/GenBank/DDBJ databases">
        <title>Paracnuella aquatica gen. nov., sp. nov., a member of the family Chitinophagaceae isolated from a hot spring.</title>
        <authorList>
            <person name="Wang C."/>
        </authorList>
    </citation>
    <scope>NUCLEOTIDE SEQUENCE</scope>
    <source>
        <strain evidence="1">LB-8</strain>
    </source>
</reference>
<organism evidence="1 2">
    <name type="scientific">Paraflavisolibacter caeni</name>
    <dbReference type="NCBI Taxonomy" id="2982496"/>
    <lineage>
        <taxon>Bacteria</taxon>
        <taxon>Pseudomonadati</taxon>
        <taxon>Bacteroidota</taxon>
        <taxon>Chitinophagia</taxon>
        <taxon>Chitinophagales</taxon>
        <taxon>Chitinophagaceae</taxon>
        <taxon>Paraflavisolibacter</taxon>
    </lineage>
</organism>
<dbReference type="EMBL" id="JAOTIF010000054">
    <property type="protein sequence ID" value="MCU7552892.1"/>
    <property type="molecule type" value="Genomic_DNA"/>
</dbReference>
<comment type="caution">
    <text evidence="1">The sequence shown here is derived from an EMBL/GenBank/DDBJ whole genome shotgun (WGS) entry which is preliminary data.</text>
</comment>
<evidence type="ECO:0000313" key="1">
    <source>
        <dbReference type="EMBL" id="MCU7552892.1"/>
    </source>
</evidence>
<protein>
    <recommendedName>
        <fullName evidence="3">GAF domain-containing protein</fullName>
    </recommendedName>
</protein>
<reference evidence="1" key="1">
    <citation type="submission" date="2022-09" db="EMBL/GenBank/DDBJ databases">
        <authorList>
            <person name="Yuan C."/>
            <person name="Ke Z."/>
        </authorList>
    </citation>
    <scope>NUCLEOTIDE SEQUENCE</scope>
    <source>
        <strain evidence="1">LB-8</strain>
    </source>
</reference>
<sequence length="791" mass="91282">MLQEVFSAAPTLHHPRMLTPLPSLTAELPELESKISFLPFVSYLKDKLPKVSETTSKFFTQLIDNLERRPALLSPMNNLSSLEEQSELLEMLCTALFPVVSEHEKNSFALSVPYQFQIFHHSEPFARLFLDQTKEHLLLPENLASDQLKNIECSMIYSHVLEKFYGIKLNDSPELVYPVSDANTGLKRYFKIKYDRRFIDVHLKGVLPPIHDCAVCLNTFRILDLEKQLQAMPLHLFEVEGFAVWVAEDVTTDESLETIKKILLRQKSCDMGIADELKEAIHALVGLNDIQIGLSPFLKVNNRYILDDTCSQNSLGGKQMLSNDPDSQAAFSMYVGFLSEHPEPITFSVLSEDLVRDIPLLKPVFDMGARSYIHYPMQNSDGLLGVLEIASPIPNLLTYEVMSRLEPAIPLLSVALLKSIDAFHQKIENLVKEKFTALQPSVDWKFAEVAWESLRNNDIGTPNVVFENVYPLYGAIDIRNSSMERSHAIQKDLKEHLVVIDEILNRLEEQVHLPLLEGLKFKIFTIQQTIQENMLTEDEVRINEFIENEVRPVLGHLQRMNPQLQKIVDDYFDMVQSPDSPLCRYRKEYEETLSIINETMLQFLDKEEDSVQKSYPHYFEKYRTDGVEYNIYIGQSIAPNYPFDLLYLKNIRLWQLRSMAEAARISHNLLPSLKLPLQTTQLILIQSQCISILFRRDERRFDVEGAYNIRYEIIKKRLDKVHIKDSTERLTQPGKIAIVYSNQKEVPEYQQYIEFLQNKNILQPGIEFLDLEELQGVNGLKAMRVAINLEK</sequence>
<keyword evidence="2" id="KW-1185">Reference proteome</keyword>
<proteinExistence type="predicted"/>
<accession>A0A9X3BJI0</accession>
<dbReference type="Proteomes" id="UP001155483">
    <property type="component" value="Unassembled WGS sequence"/>
</dbReference>
<dbReference type="AlphaFoldDB" id="A0A9X3BJI0"/>
<evidence type="ECO:0000313" key="2">
    <source>
        <dbReference type="Proteomes" id="UP001155483"/>
    </source>
</evidence>
<dbReference type="RefSeq" id="WP_279300326.1">
    <property type="nucleotide sequence ID" value="NZ_JAOTIF010000054.1"/>
</dbReference>